<keyword evidence="1" id="KW-1133">Transmembrane helix</keyword>
<dbReference type="Pfam" id="PF13191">
    <property type="entry name" value="AAA_16"/>
    <property type="match status" value="1"/>
</dbReference>
<name>A0A1H5ZQV1_9PSEU</name>
<dbReference type="SMART" id="SM00028">
    <property type="entry name" value="TPR"/>
    <property type="match status" value="6"/>
</dbReference>
<accession>A0A1I1XZR3</accession>
<dbReference type="InterPro" id="IPR011990">
    <property type="entry name" value="TPR-like_helical_dom_sf"/>
</dbReference>
<keyword evidence="5" id="KW-1185">Reference proteome</keyword>
<organism evidence="3 6">
    <name type="scientific">Saccharopolyspora kobensis</name>
    <dbReference type="NCBI Taxonomy" id="146035"/>
    <lineage>
        <taxon>Bacteria</taxon>
        <taxon>Bacillati</taxon>
        <taxon>Actinomycetota</taxon>
        <taxon>Actinomycetes</taxon>
        <taxon>Pseudonocardiales</taxon>
        <taxon>Pseudonocardiaceae</taxon>
        <taxon>Saccharopolyspora</taxon>
    </lineage>
</organism>
<dbReference type="InterPro" id="IPR041664">
    <property type="entry name" value="AAA_16"/>
</dbReference>
<protein>
    <submittedName>
        <fullName evidence="3">AAA ATPase domain-containing protein</fullName>
    </submittedName>
</protein>
<dbReference type="Proteomes" id="UP000236729">
    <property type="component" value="Unassembled WGS sequence"/>
</dbReference>
<gene>
    <name evidence="3" type="ORF">SAMN02982929_01956</name>
    <name evidence="4" type="ORF">SAMN05216506_10917</name>
</gene>
<evidence type="ECO:0000313" key="4">
    <source>
        <dbReference type="EMBL" id="SFE12794.1"/>
    </source>
</evidence>
<dbReference type="SUPFAM" id="SSF52540">
    <property type="entry name" value="P-loop containing nucleoside triphosphate hydrolases"/>
    <property type="match status" value="1"/>
</dbReference>
<dbReference type="EMBL" id="FNVB01000003">
    <property type="protein sequence ID" value="SEG38933.1"/>
    <property type="molecule type" value="Genomic_DNA"/>
</dbReference>
<evidence type="ECO:0000313" key="5">
    <source>
        <dbReference type="Proteomes" id="UP000199690"/>
    </source>
</evidence>
<evidence type="ECO:0000259" key="2">
    <source>
        <dbReference type="Pfam" id="PF13191"/>
    </source>
</evidence>
<dbReference type="Gene3D" id="1.25.40.10">
    <property type="entry name" value="Tetratricopeptide repeat domain"/>
    <property type="match status" value="2"/>
</dbReference>
<dbReference type="AlphaFoldDB" id="A0A1H5ZQV1"/>
<reference evidence="3" key="1">
    <citation type="submission" date="2016-10" db="EMBL/GenBank/DDBJ databases">
        <authorList>
            <person name="de Groot N.N."/>
        </authorList>
    </citation>
    <scope>NUCLEOTIDE SEQUENCE [LARGE SCALE GENOMIC DNA]</scope>
    <source>
        <strain evidence="3">ATCC 20501</strain>
    </source>
</reference>
<dbReference type="PANTHER" id="PTHR47691">
    <property type="entry name" value="REGULATOR-RELATED"/>
    <property type="match status" value="1"/>
</dbReference>
<feature type="transmembrane region" description="Helical" evidence="1">
    <location>
        <begin position="968"/>
        <end position="989"/>
    </location>
</feature>
<dbReference type="InterPro" id="IPR027417">
    <property type="entry name" value="P-loop_NTPase"/>
</dbReference>
<dbReference type="Gene3D" id="3.40.50.300">
    <property type="entry name" value="P-loop containing nucleotide triphosphate hydrolases"/>
    <property type="match status" value="1"/>
</dbReference>
<dbReference type="Proteomes" id="UP000199690">
    <property type="component" value="Unassembled WGS sequence"/>
</dbReference>
<dbReference type="RefSeq" id="WP_093355360.1">
    <property type="nucleotide sequence ID" value="NZ_FNVB01000003.1"/>
</dbReference>
<dbReference type="SUPFAM" id="SSF48452">
    <property type="entry name" value="TPR-like"/>
    <property type="match status" value="2"/>
</dbReference>
<keyword evidence="1" id="KW-0472">Membrane</keyword>
<dbReference type="SMR" id="A0A1H5ZQV1"/>
<dbReference type="PRINTS" id="PR00364">
    <property type="entry name" value="DISEASERSIST"/>
</dbReference>
<feature type="domain" description="Orc1-like AAA ATPase" evidence="2">
    <location>
        <begin position="64"/>
        <end position="191"/>
    </location>
</feature>
<proteinExistence type="predicted"/>
<dbReference type="InterPro" id="IPR019734">
    <property type="entry name" value="TPR_rpt"/>
</dbReference>
<feature type="transmembrane region" description="Helical" evidence="1">
    <location>
        <begin position="917"/>
        <end position="948"/>
    </location>
</feature>
<keyword evidence="1" id="KW-0812">Transmembrane</keyword>
<evidence type="ECO:0000256" key="1">
    <source>
        <dbReference type="SAM" id="Phobius"/>
    </source>
</evidence>
<sequence>MGERQPKNRDGEPRIVNIIEGVVLGDVVQAGHIDGDVHMNRTGVGPVPVVAPVLPPEQAAPEVFVGRAAQVERLHAQWRPEAGRPANVVVVTGMGGIGKTALVRNASALAVRHGWFSGGAVTVDMHGYEPAGDRIEESAVFAPLLRALGTDPEQIPDAPAEQATGYHQLLGLLARQQRRVLLVLDNVSSVDQVRGLLPRNAEHHVVITGRDTLPLPGALALELDVLPAAEARDLLRSTLEDSRVSDPAAERIVALCGGLPLAVTIAAAVLAEDPALTAAALAAELEDAETRLTTLEQGAAAVGAAFDVSWRRLTNRDPPTARLLKLLTLNPGSDISTEAAAALLGQPLEATRPRLRNLRRTHLLQLSDGHWQLHDLIRLFVRDRRAPQHGDEVEDPAVPMNRLLEHYLRVAQNHAPGTDPGWFGREYPNLLAAVPLATALGRPDITVDLVYALAELPELRRHASGNAFLAFIRQAVAAVEELDDPPRHAKTLRWLAFQLHLRGRSPEAVEVARKACAVARSTQDHQVQVDALLTLGKALLQDQQHEAAACAYQQALDLSRAATDAKAEFLVVGYLSDVLSSRLRRHRESISVVRQAVVKARELGDREEEGILLTHLGATLATAGDAAQAFATLGSAAALCHATGNREHEARAQANLALLYAQIGKHGEMNAAHRRAAEIWREDGEHTRETELLVNIGVVLTQMSGLDEGTAALQRAVEMCRSAGDENAEGEALFRLGSFLADRLQFSAACTAHQQAVEIWRDIGNRHREGVELQALAEALLAAGRRAAALRSAAEAIEALQDSGDPVRAAKVQEWSERVPVPPSDAPEPDGPTSTVVTKLRGPGFGGLYTPLSIAVIALHHYFGWPWWVLVCWAVCIPLLQDKLKIHFTYEINVNEARFTEEAARVVEAINRGVKGLVFVVVGTAAAVAFHSGELWWALALCTFLAVLRLRGLPRLLVYLAIGATTAHYLWGTWWALLAFAVLVLGVVVPREDRTERKPVEIG</sequence>
<dbReference type="PANTHER" id="PTHR47691:SF3">
    <property type="entry name" value="HTH-TYPE TRANSCRIPTIONAL REGULATOR RV0890C-RELATED"/>
    <property type="match status" value="1"/>
</dbReference>
<reference evidence="5 6" key="2">
    <citation type="submission" date="2016-10" db="EMBL/GenBank/DDBJ databases">
        <authorList>
            <person name="Varghese N."/>
            <person name="Submissions S."/>
        </authorList>
    </citation>
    <scope>NUCLEOTIDE SEQUENCE [LARGE SCALE GENOMIC DNA]</scope>
    <source>
        <strain evidence="6">ATCC 20501</strain>
        <strain evidence="4 5">CGMCC 4.3529</strain>
    </source>
</reference>
<feature type="transmembrane region" description="Helical" evidence="1">
    <location>
        <begin position="862"/>
        <end position="880"/>
    </location>
</feature>
<evidence type="ECO:0000313" key="6">
    <source>
        <dbReference type="Proteomes" id="UP000236729"/>
    </source>
</evidence>
<accession>A0A1H5ZQV1</accession>
<evidence type="ECO:0000313" key="3">
    <source>
        <dbReference type="EMBL" id="SEG38933.1"/>
    </source>
</evidence>
<dbReference type="EMBL" id="FOME01000009">
    <property type="protein sequence ID" value="SFE12794.1"/>
    <property type="molecule type" value="Genomic_DNA"/>
</dbReference>